<evidence type="ECO:0000256" key="1">
    <source>
        <dbReference type="SAM" id="Coils"/>
    </source>
</evidence>
<proteinExistence type="predicted"/>
<evidence type="ECO:0000313" key="3">
    <source>
        <dbReference type="Proteomes" id="UP000228380"/>
    </source>
</evidence>
<dbReference type="KEGG" id="pda:120106051"/>
<evidence type="ECO:0000256" key="2">
    <source>
        <dbReference type="SAM" id="MobiDB-lite"/>
    </source>
</evidence>
<organism evidence="3 4">
    <name type="scientific">Phoenix dactylifera</name>
    <name type="common">Date palm</name>
    <dbReference type="NCBI Taxonomy" id="42345"/>
    <lineage>
        <taxon>Eukaryota</taxon>
        <taxon>Viridiplantae</taxon>
        <taxon>Streptophyta</taxon>
        <taxon>Embryophyta</taxon>
        <taxon>Tracheophyta</taxon>
        <taxon>Spermatophyta</taxon>
        <taxon>Magnoliopsida</taxon>
        <taxon>Liliopsida</taxon>
        <taxon>Arecaceae</taxon>
        <taxon>Coryphoideae</taxon>
        <taxon>Phoeniceae</taxon>
        <taxon>Phoenix</taxon>
    </lineage>
</organism>
<keyword evidence="1" id="KW-0175">Coiled coil</keyword>
<feature type="compositionally biased region" description="Pro residues" evidence="2">
    <location>
        <begin position="115"/>
        <end position="136"/>
    </location>
</feature>
<feature type="coiled-coil region" evidence="1">
    <location>
        <begin position="216"/>
        <end position="320"/>
    </location>
</feature>
<evidence type="ECO:0000313" key="4">
    <source>
        <dbReference type="RefSeq" id="XP_038974825.1"/>
    </source>
</evidence>
<dbReference type="AlphaFoldDB" id="A0A8B8ZKU4"/>
<dbReference type="Proteomes" id="UP000228380">
    <property type="component" value="Unplaced"/>
</dbReference>
<reference evidence="4" key="1">
    <citation type="submission" date="2025-08" db="UniProtKB">
        <authorList>
            <consortium name="RefSeq"/>
        </authorList>
    </citation>
    <scope>IDENTIFICATION</scope>
    <source>
        <tissue evidence="4">Young leaves</tissue>
    </source>
</reference>
<dbReference type="GeneID" id="120106051"/>
<protein>
    <submittedName>
        <fullName evidence="4">Leucine zipper putative tumor suppressor 2-like</fullName>
    </submittedName>
</protein>
<keyword evidence="3" id="KW-1185">Reference proteome</keyword>
<sequence length="321" mass="35157">MVTKDAALYARFRKRAAEISGTSPEPKKKARLSSPETSAAQVGLSRPAAQVGPSRPAQEVPSTDHRGSGSTGTSAMLACLAPISQRPGRHPLEQRRSASEQRRSDSEPGSSQGAPRPPPPPPSPSRPSLPCPPEADPPPERWPYLPSWEVFEGDSALDDPAVARQVFHVALLPADQAKIRSQSYNSFMDGVYCSVVRRLHELETLMHIASDYRDRGRRYQRGQEKAEKKLRQAEARLGEVELLRQELLARVEAVEGELRSRTEELEEEKGAHALARSELHAAESRLSKAQSALAACEQEAEGAKLRAAELEGCVERAQEEA</sequence>
<name>A0A8B8ZKU4_PHODC</name>
<gene>
    <name evidence="4" type="primary">LOC120106051</name>
</gene>
<feature type="region of interest" description="Disordered" evidence="2">
    <location>
        <begin position="13"/>
        <end position="140"/>
    </location>
</feature>
<feature type="compositionally biased region" description="Basic and acidic residues" evidence="2">
    <location>
        <begin position="90"/>
        <end position="106"/>
    </location>
</feature>
<dbReference type="RefSeq" id="XP_038974825.1">
    <property type="nucleotide sequence ID" value="XM_039118897.1"/>
</dbReference>
<accession>A0A8B8ZKU4</accession>